<evidence type="ECO:0000313" key="3">
    <source>
        <dbReference type="Proteomes" id="UP000287168"/>
    </source>
</evidence>
<dbReference type="Gene3D" id="3.60.10.10">
    <property type="entry name" value="Endonuclease/exonuclease/phosphatase"/>
    <property type="match status" value="1"/>
</dbReference>
<dbReference type="OrthoDB" id="9813425at2"/>
<name>A0A3S4XUR0_9RHOB</name>
<proteinExistence type="predicted"/>
<protein>
    <submittedName>
        <fullName evidence="2">EEP domain-containing protein</fullName>
    </submittedName>
</protein>
<dbReference type="GO" id="GO:0016020">
    <property type="term" value="C:membrane"/>
    <property type="evidence" value="ECO:0007669"/>
    <property type="project" value="GOC"/>
</dbReference>
<dbReference type="EMBL" id="SBLC01000007">
    <property type="protein sequence ID" value="RWY42432.1"/>
    <property type="molecule type" value="Genomic_DNA"/>
</dbReference>
<sequence>MHRSDLPAPRRPRFPITGLPASIRAVLRPEAAVPHPAEVPQRALRVASYNVHKCIGTDGRFDPDRIREVIREIDADIIALQEVDRRFGTRDGLLNLPELEARTGLVPVPVSGIRNADGWHGNLLLVRSGLVQNVEQIALPGLEPRGAIVTDLQFDDHGPLRVIAAHFGLLRQSRARQVARLSSYLQATADMPALLMGDLNEWRSDHGSVLHGLHAQISTLPPAVASFPASRPRLPLDRIIPFGPGVLSPVSAHDSDLAKVASDHLPIKAWLAFQD</sequence>
<dbReference type="RefSeq" id="WP_128487454.1">
    <property type="nucleotide sequence ID" value="NZ_JBHLXB010000016.1"/>
</dbReference>
<dbReference type="Pfam" id="PF03372">
    <property type="entry name" value="Exo_endo_phos"/>
    <property type="match status" value="1"/>
</dbReference>
<dbReference type="GO" id="GO:0006506">
    <property type="term" value="P:GPI anchor biosynthetic process"/>
    <property type="evidence" value="ECO:0007669"/>
    <property type="project" value="TreeGrafter"/>
</dbReference>
<reference evidence="2 3" key="1">
    <citation type="journal article" date="2015" name="Int. J. Syst. Evol. Microbiol.">
        <title>Gemmobacter intermedius sp. nov., isolated from a white stork (Ciconia ciconia).</title>
        <authorList>
            <person name="Kampfer P."/>
            <person name="Jerzak L."/>
            <person name="Wilharm G."/>
            <person name="Golke J."/>
            <person name="Busse H.J."/>
            <person name="Glaeser S.P."/>
        </authorList>
    </citation>
    <scope>NUCLEOTIDE SEQUENCE [LARGE SCALE GENOMIC DNA]</scope>
    <source>
        <strain evidence="2 3">119/4</strain>
    </source>
</reference>
<dbReference type="InterPro" id="IPR036691">
    <property type="entry name" value="Endo/exonu/phosph_ase_sf"/>
</dbReference>
<dbReference type="Proteomes" id="UP000287168">
    <property type="component" value="Unassembled WGS sequence"/>
</dbReference>
<evidence type="ECO:0000259" key="1">
    <source>
        <dbReference type="Pfam" id="PF03372"/>
    </source>
</evidence>
<dbReference type="SUPFAM" id="SSF56219">
    <property type="entry name" value="DNase I-like"/>
    <property type="match status" value="1"/>
</dbReference>
<dbReference type="GO" id="GO:0003824">
    <property type="term" value="F:catalytic activity"/>
    <property type="evidence" value="ECO:0007669"/>
    <property type="project" value="InterPro"/>
</dbReference>
<dbReference type="PANTHER" id="PTHR14859:SF15">
    <property type="entry name" value="ENDONUCLEASE_EXONUCLEASE_PHOSPHATASE DOMAIN-CONTAINING PROTEIN"/>
    <property type="match status" value="1"/>
</dbReference>
<accession>A0A3S4XUR0</accession>
<organism evidence="2 3">
    <name type="scientific">Falsigemmobacter intermedius</name>
    <dbReference type="NCBI Taxonomy" id="1553448"/>
    <lineage>
        <taxon>Bacteria</taxon>
        <taxon>Pseudomonadati</taxon>
        <taxon>Pseudomonadota</taxon>
        <taxon>Alphaproteobacteria</taxon>
        <taxon>Rhodobacterales</taxon>
        <taxon>Paracoccaceae</taxon>
        <taxon>Falsigemmobacter</taxon>
    </lineage>
</organism>
<feature type="domain" description="Endonuclease/exonuclease/phosphatase" evidence="1">
    <location>
        <begin position="47"/>
        <end position="264"/>
    </location>
</feature>
<evidence type="ECO:0000313" key="2">
    <source>
        <dbReference type="EMBL" id="RWY42432.1"/>
    </source>
</evidence>
<dbReference type="AlphaFoldDB" id="A0A3S4XUR0"/>
<dbReference type="PANTHER" id="PTHR14859">
    <property type="entry name" value="CALCOFLUOR WHITE HYPERSENSITIVE PROTEIN PRECURSOR"/>
    <property type="match status" value="1"/>
</dbReference>
<dbReference type="InterPro" id="IPR005135">
    <property type="entry name" value="Endo/exonuclease/phosphatase"/>
</dbReference>
<keyword evidence="3" id="KW-1185">Reference proteome</keyword>
<dbReference type="InterPro" id="IPR051916">
    <property type="entry name" value="GPI-anchor_lipid_remodeler"/>
</dbReference>
<comment type="caution">
    <text evidence="2">The sequence shown here is derived from an EMBL/GenBank/DDBJ whole genome shotgun (WGS) entry which is preliminary data.</text>
</comment>
<gene>
    <name evidence="2" type="ORF">EP867_06775</name>
</gene>